<dbReference type="AlphaFoldDB" id="A0A9P4U4N7"/>
<keyword evidence="3" id="KW-1185">Reference proteome</keyword>
<comment type="similarity">
    <text evidence="1">Belongs to the Mo25 family.</text>
</comment>
<dbReference type="EMBL" id="MU007011">
    <property type="protein sequence ID" value="KAF2436147.1"/>
    <property type="molecule type" value="Genomic_DNA"/>
</dbReference>
<dbReference type="GO" id="GO:0035556">
    <property type="term" value="P:intracellular signal transduction"/>
    <property type="evidence" value="ECO:0007669"/>
    <property type="project" value="TreeGrafter"/>
</dbReference>
<dbReference type="PANTHER" id="PTHR10182">
    <property type="entry name" value="CALCIUM-BINDING PROTEIN 39-RELATED"/>
    <property type="match status" value="1"/>
</dbReference>
<dbReference type="GO" id="GO:0005737">
    <property type="term" value="C:cytoplasm"/>
    <property type="evidence" value="ECO:0007669"/>
    <property type="project" value="UniProtKB-ARBA"/>
</dbReference>
<sequence length="367" mass="42104">MAFLFRNKQKVVIDTVRASKELLQKLDTVDALPPASEEALAQKLSQMKLILQGTQETDASPEQQYQLVNLLLSEDILLLLAGCIHKIPFEARKDTQFIFSNAFRYKHPGSGAAEPVALHYILQSRPQIVISLCNGYDKRESAMPCGGVLREALKYDAVAALILYDEPNPEGTARNLADVDTAKASSGQGTFWKFFDWIVKSSFEVCTDAFNTFREILVKHKEMIATYLETNFDQFFSKYNRMLIQSENYVIKRQSIKLLGELLLDRANYNVMTKYVDSSEHLKLCMKLLLDDRRMINYEGFHVFKVFVANPNKSYAVQRMLINNRERLLRFLPNFLDDRTDDDQFMDEKSFLLRQIETLPPAPAPTA</sequence>
<dbReference type="SUPFAM" id="SSF48371">
    <property type="entry name" value="ARM repeat"/>
    <property type="match status" value="1"/>
</dbReference>
<dbReference type="Pfam" id="PF08569">
    <property type="entry name" value="Mo25"/>
    <property type="match status" value="1"/>
</dbReference>
<comment type="caution">
    <text evidence="2">The sequence shown here is derived from an EMBL/GenBank/DDBJ whole genome shotgun (WGS) entry which is preliminary data.</text>
</comment>
<organism evidence="2 3">
    <name type="scientific">Tothia fuscella</name>
    <dbReference type="NCBI Taxonomy" id="1048955"/>
    <lineage>
        <taxon>Eukaryota</taxon>
        <taxon>Fungi</taxon>
        <taxon>Dikarya</taxon>
        <taxon>Ascomycota</taxon>
        <taxon>Pezizomycotina</taxon>
        <taxon>Dothideomycetes</taxon>
        <taxon>Pleosporomycetidae</taxon>
        <taxon>Venturiales</taxon>
        <taxon>Cylindrosympodiaceae</taxon>
        <taxon>Tothia</taxon>
    </lineage>
</organism>
<dbReference type="InterPro" id="IPR013878">
    <property type="entry name" value="Mo25"/>
</dbReference>
<accession>A0A9P4U4N7</accession>
<reference evidence="2" key="1">
    <citation type="journal article" date="2020" name="Stud. Mycol.">
        <title>101 Dothideomycetes genomes: a test case for predicting lifestyles and emergence of pathogens.</title>
        <authorList>
            <person name="Haridas S."/>
            <person name="Albert R."/>
            <person name="Binder M."/>
            <person name="Bloem J."/>
            <person name="Labutti K."/>
            <person name="Salamov A."/>
            <person name="Andreopoulos B."/>
            <person name="Baker S."/>
            <person name="Barry K."/>
            <person name="Bills G."/>
            <person name="Bluhm B."/>
            <person name="Cannon C."/>
            <person name="Castanera R."/>
            <person name="Culley D."/>
            <person name="Daum C."/>
            <person name="Ezra D."/>
            <person name="Gonzalez J."/>
            <person name="Henrissat B."/>
            <person name="Kuo A."/>
            <person name="Liang C."/>
            <person name="Lipzen A."/>
            <person name="Lutzoni F."/>
            <person name="Magnuson J."/>
            <person name="Mondo S."/>
            <person name="Nolan M."/>
            <person name="Ohm R."/>
            <person name="Pangilinan J."/>
            <person name="Park H.-J."/>
            <person name="Ramirez L."/>
            <person name="Alfaro M."/>
            <person name="Sun H."/>
            <person name="Tritt A."/>
            <person name="Yoshinaga Y."/>
            <person name="Zwiers L.-H."/>
            <person name="Turgeon B."/>
            <person name="Goodwin S."/>
            <person name="Spatafora J."/>
            <person name="Crous P."/>
            <person name="Grigoriev I."/>
        </authorList>
    </citation>
    <scope>NUCLEOTIDE SEQUENCE</scope>
    <source>
        <strain evidence="2">CBS 130266</strain>
    </source>
</reference>
<dbReference type="FunFam" id="1.25.10.10:FF:000257">
    <property type="entry name" value="Conidiophore development protein hymA"/>
    <property type="match status" value="1"/>
</dbReference>
<evidence type="ECO:0000313" key="2">
    <source>
        <dbReference type="EMBL" id="KAF2436147.1"/>
    </source>
</evidence>
<dbReference type="Proteomes" id="UP000800235">
    <property type="component" value="Unassembled WGS sequence"/>
</dbReference>
<gene>
    <name evidence="2" type="ORF">EJ08DRAFT_645156</name>
</gene>
<dbReference type="InterPro" id="IPR016024">
    <property type="entry name" value="ARM-type_fold"/>
</dbReference>
<name>A0A9P4U4N7_9PEZI</name>
<evidence type="ECO:0000313" key="3">
    <source>
        <dbReference type="Proteomes" id="UP000800235"/>
    </source>
</evidence>
<dbReference type="GO" id="GO:0043539">
    <property type="term" value="F:protein serine/threonine kinase activator activity"/>
    <property type="evidence" value="ECO:0007669"/>
    <property type="project" value="TreeGrafter"/>
</dbReference>
<dbReference type="Gene3D" id="1.25.10.10">
    <property type="entry name" value="Leucine-rich Repeat Variant"/>
    <property type="match status" value="1"/>
</dbReference>
<proteinExistence type="inferred from homology"/>
<evidence type="ECO:0000256" key="1">
    <source>
        <dbReference type="ARBA" id="ARBA00011012"/>
    </source>
</evidence>
<dbReference type="InterPro" id="IPR011989">
    <property type="entry name" value="ARM-like"/>
</dbReference>
<dbReference type="PANTHER" id="PTHR10182:SF3">
    <property type="entry name" value="PROTEIN MO25"/>
    <property type="match status" value="1"/>
</dbReference>
<dbReference type="OrthoDB" id="609103at2759"/>
<protein>
    <submittedName>
        <fullName evidence="2">Conidiophore development protein-like protein hymA</fullName>
    </submittedName>
</protein>